<evidence type="ECO:0000256" key="2">
    <source>
        <dbReference type="ARBA" id="ARBA00007441"/>
    </source>
</evidence>
<proteinExistence type="inferred from homology"/>
<sequence length="364" mass="40544">MANNSCIGWKFSGSEAAKEASAASLTTYTSKLFALCDPQGKPILPPRGETAETCHTAEKAVVKAVLCGTGNAYAPGKGLPAAKCAVAEYLNRDDIPKKLTPEDVFMTVGCKQAIELAVDILANPKANVLLPSPGYPWDFVNCILKKLEVRRYEFLPEKNYEINFESVRKQVDENTFAIFITNPHNPNGNIYSEAHLKQGWSVPGWRTGWVALHDLDGVFKCTKVLDAAKQFLEINSKPPTVIQAAIPTILKDTPKDFFHRRQMFLKDKADLAYSKLADIPSLKCYLKPEACTFLWTQLELSSFLNIKDDEDFCEKLATEENLVLLPGIGFGLRGWARHSIDMDTQTLEDAFKRLKSFCDRHSGC</sequence>
<accession>A0A398A7C3</accession>
<dbReference type="PANTHER" id="PTHR45744:SF30">
    <property type="entry name" value="AMINOTRANSFERASE CLASS I_CLASSII DOMAIN-CONTAINING PROTEIN"/>
    <property type="match status" value="1"/>
</dbReference>
<evidence type="ECO:0000313" key="7">
    <source>
        <dbReference type="Proteomes" id="UP000264353"/>
    </source>
</evidence>
<dbReference type="Pfam" id="PF00155">
    <property type="entry name" value="Aminotran_1_2"/>
    <property type="match status" value="2"/>
</dbReference>
<evidence type="ECO:0000256" key="4">
    <source>
        <dbReference type="PIRNR" id="PIRNR000517"/>
    </source>
</evidence>
<organism evidence="6 7">
    <name type="scientific">Brassica campestris</name>
    <name type="common">Field mustard</name>
    <dbReference type="NCBI Taxonomy" id="3711"/>
    <lineage>
        <taxon>Eukaryota</taxon>
        <taxon>Viridiplantae</taxon>
        <taxon>Streptophyta</taxon>
        <taxon>Embryophyta</taxon>
        <taxon>Tracheophyta</taxon>
        <taxon>Spermatophyta</taxon>
        <taxon>Magnoliopsida</taxon>
        <taxon>eudicotyledons</taxon>
        <taxon>Gunneridae</taxon>
        <taxon>Pentapetalae</taxon>
        <taxon>rosids</taxon>
        <taxon>malvids</taxon>
        <taxon>Brassicales</taxon>
        <taxon>Brassicaceae</taxon>
        <taxon>Brassiceae</taxon>
        <taxon>Brassica</taxon>
    </lineage>
</organism>
<dbReference type="Proteomes" id="UP000264353">
    <property type="component" value="Chromosome A3"/>
</dbReference>
<dbReference type="CDD" id="cd00609">
    <property type="entry name" value="AAT_like"/>
    <property type="match status" value="1"/>
</dbReference>
<dbReference type="InterPro" id="IPR015424">
    <property type="entry name" value="PyrdxlP-dep_Trfase"/>
</dbReference>
<evidence type="ECO:0000259" key="5">
    <source>
        <dbReference type="Pfam" id="PF00155"/>
    </source>
</evidence>
<gene>
    <name evidence="6" type="ORF">BRARA_C04694</name>
</gene>
<dbReference type="PIRSF" id="PIRSF000517">
    <property type="entry name" value="Tyr_transaminase"/>
    <property type="match status" value="1"/>
</dbReference>
<evidence type="ECO:0000256" key="1">
    <source>
        <dbReference type="ARBA" id="ARBA00001933"/>
    </source>
</evidence>
<name>A0A398A7C3_BRACM</name>
<dbReference type="InterPro" id="IPR004839">
    <property type="entry name" value="Aminotransferase_I/II_large"/>
</dbReference>
<protein>
    <recommendedName>
        <fullName evidence="5">Aminotransferase class I/classII large domain-containing protein</fullName>
    </recommendedName>
</protein>
<comment type="cofactor">
    <cofactor evidence="1 4">
        <name>pyridoxal 5'-phosphate</name>
        <dbReference type="ChEBI" id="CHEBI:597326"/>
    </cofactor>
</comment>
<dbReference type="GO" id="GO:0006520">
    <property type="term" value="P:amino acid metabolic process"/>
    <property type="evidence" value="ECO:0007669"/>
    <property type="project" value="InterPro"/>
</dbReference>
<dbReference type="Gene3D" id="3.90.1150.10">
    <property type="entry name" value="Aspartate Aminotransferase, domain 1"/>
    <property type="match status" value="1"/>
</dbReference>
<evidence type="ECO:0000313" key="6">
    <source>
        <dbReference type="EMBL" id="RID72818.1"/>
    </source>
</evidence>
<dbReference type="InterPro" id="IPR005958">
    <property type="entry name" value="TyrNic_aminoTrfase"/>
</dbReference>
<dbReference type="PANTHER" id="PTHR45744">
    <property type="entry name" value="TYROSINE AMINOTRANSFERASE"/>
    <property type="match status" value="1"/>
</dbReference>
<feature type="domain" description="Aminotransferase class I/classII large" evidence="5">
    <location>
        <begin position="51"/>
        <end position="198"/>
    </location>
</feature>
<dbReference type="GO" id="GO:0008483">
    <property type="term" value="F:transaminase activity"/>
    <property type="evidence" value="ECO:0007669"/>
    <property type="project" value="InterPro"/>
</dbReference>
<comment type="similarity">
    <text evidence="2 4">Belongs to the class-I pyridoxal-phosphate-dependent aminotransferase family.</text>
</comment>
<evidence type="ECO:0000256" key="3">
    <source>
        <dbReference type="ARBA" id="ARBA00022898"/>
    </source>
</evidence>
<feature type="domain" description="Aminotransferase class I/classII large" evidence="5">
    <location>
        <begin position="200"/>
        <end position="354"/>
    </location>
</feature>
<dbReference type="EMBL" id="CM010630">
    <property type="protein sequence ID" value="RID72818.1"/>
    <property type="molecule type" value="Genomic_DNA"/>
</dbReference>
<dbReference type="SUPFAM" id="SSF53383">
    <property type="entry name" value="PLP-dependent transferases"/>
    <property type="match status" value="1"/>
</dbReference>
<dbReference type="AlphaFoldDB" id="A0A398A7C3"/>
<keyword evidence="3 4" id="KW-0663">Pyridoxal phosphate</keyword>
<reference evidence="6 7" key="1">
    <citation type="submission" date="2018-06" db="EMBL/GenBank/DDBJ databases">
        <title>WGS assembly of Brassica rapa FPsc.</title>
        <authorList>
            <person name="Bowman J."/>
            <person name="Kohchi T."/>
            <person name="Yamato K."/>
            <person name="Jenkins J."/>
            <person name="Shu S."/>
            <person name="Ishizaki K."/>
            <person name="Yamaoka S."/>
            <person name="Nishihama R."/>
            <person name="Nakamura Y."/>
            <person name="Berger F."/>
            <person name="Adam C."/>
            <person name="Aki S."/>
            <person name="Althoff F."/>
            <person name="Araki T."/>
            <person name="Arteaga-Vazquez M."/>
            <person name="Balasubrmanian S."/>
            <person name="Bauer D."/>
            <person name="Boehm C."/>
            <person name="Briginshaw L."/>
            <person name="Caballero-Perez J."/>
            <person name="Catarino B."/>
            <person name="Chen F."/>
            <person name="Chiyoda S."/>
            <person name="Chovatia M."/>
            <person name="Davies K."/>
            <person name="Delmans M."/>
            <person name="Demura T."/>
            <person name="Dierschke T."/>
            <person name="Dolan L."/>
            <person name="Dorantes-Acosta A."/>
            <person name="Eklund D."/>
            <person name="Florent S."/>
            <person name="Flores-Sandoval E."/>
            <person name="Fujiyama A."/>
            <person name="Fukuzawa H."/>
            <person name="Galik B."/>
            <person name="Grimanelli D."/>
            <person name="Grimwood J."/>
            <person name="Grossniklaus U."/>
            <person name="Hamada T."/>
            <person name="Haseloff J."/>
            <person name="Hetherington A."/>
            <person name="Higo A."/>
            <person name="Hirakawa Y."/>
            <person name="Hundley H."/>
            <person name="Ikeda Y."/>
            <person name="Inoue K."/>
            <person name="Inoue S."/>
            <person name="Ishida S."/>
            <person name="Jia Q."/>
            <person name="Kakita M."/>
            <person name="Kanazawa T."/>
            <person name="Kawai Y."/>
            <person name="Kawashima T."/>
            <person name="Kennedy M."/>
            <person name="Kinose K."/>
            <person name="Kinoshita T."/>
            <person name="Kohara Y."/>
            <person name="Koide E."/>
            <person name="Komatsu K."/>
            <person name="Kopischke S."/>
            <person name="Kubo M."/>
            <person name="Kyozuka J."/>
            <person name="Lagercrantz U."/>
            <person name="Lin S."/>
            <person name="Lindquist E."/>
            <person name="Lipzen A."/>
            <person name="Lu C."/>
            <person name="Luna E."/>
            <person name="Martienssen R."/>
            <person name="Minamino N."/>
            <person name="Mizutani M."/>
            <person name="Mizutani M."/>
            <person name="Mochizuki N."/>
            <person name="Monte I."/>
            <person name="Mosher R."/>
            <person name="Nagasaki H."/>
            <person name="Nakagami H."/>
            <person name="Naramoto S."/>
            <person name="Nishitani K."/>
            <person name="Ohtani M."/>
            <person name="Okamoto T."/>
            <person name="Okumura M."/>
            <person name="Phillips J."/>
            <person name="Pollak B."/>
            <person name="Reinders A."/>
            <person name="Roevekamp M."/>
            <person name="Sano R."/>
            <person name="Sawa S."/>
            <person name="Schmid M."/>
            <person name="Shirakawa M."/>
            <person name="Solano R."/>
            <person name="Spunde A."/>
            <person name="Suetsugu N."/>
            <person name="Sugano S."/>
            <person name="Sugiyama A."/>
            <person name="Sun R."/>
            <person name="Suzuki Y."/>
            <person name="Takenaka M."/>
            <person name="Takezawa D."/>
            <person name="Tomogane H."/>
            <person name="Tsuzuki M."/>
            <person name="Ueda T."/>
            <person name="Umeda M."/>
            <person name="Ward J."/>
            <person name="Watanabe Y."/>
            <person name="Yazaki K."/>
            <person name="Yokoyama R."/>
            <person name="Yoshitake Y."/>
            <person name="Yotsui I."/>
            <person name="Zachgo S."/>
            <person name="Schmutz J."/>
        </authorList>
    </citation>
    <scope>NUCLEOTIDE SEQUENCE [LARGE SCALE GENOMIC DNA]</scope>
    <source>
        <strain evidence="7">cv. B-3</strain>
    </source>
</reference>
<dbReference type="GO" id="GO:0030170">
    <property type="term" value="F:pyridoxal phosphate binding"/>
    <property type="evidence" value="ECO:0007669"/>
    <property type="project" value="InterPro"/>
</dbReference>
<dbReference type="InterPro" id="IPR015421">
    <property type="entry name" value="PyrdxlP-dep_Trfase_major"/>
</dbReference>
<dbReference type="Gene3D" id="3.40.640.10">
    <property type="entry name" value="Type I PLP-dependent aspartate aminotransferase-like (Major domain)"/>
    <property type="match status" value="1"/>
</dbReference>
<dbReference type="InterPro" id="IPR015422">
    <property type="entry name" value="PyrdxlP-dep_Trfase_small"/>
</dbReference>